<keyword evidence="5" id="KW-1185">Reference proteome</keyword>
<dbReference type="EMBL" id="JACMSC010000006">
    <property type="protein sequence ID" value="KAG6518533.1"/>
    <property type="molecule type" value="Genomic_DNA"/>
</dbReference>
<proteinExistence type="predicted"/>
<dbReference type="OrthoDB" id="442087at2759"/>
<name>A0A8J5H280_ZINOF</name>
<dbReference type="InterPro" id="IPR018253">
    <property type="entry name" value="DnaJ_domain_CS"/>
</dbReference>
<dbReference type="PROSITE" id="PS00636">
    <property type="entry name" value="DNAJ_1"/>
    <property type="match status" value="1"/>
</dbReference>
<dbReference type="InterPro" id="IPR050817">
    <property type="entry name" value="DjlA_DnaK_co-chaperone"/>
</dbReference>
<dbReference type="AlphaFoldDB" id="A0A8J5H280"/>
<evidence type="ECO:0000256" key="1">
    <source>
        <dbReference type="SAM" id="MobiDB-lite"/>
    </source>
</evidence>
<reference evidence="4 5" key="1">
    <citation type="submission" date="2020-08" db="EMBL/GenBank/DDBJ databases">
        <title>Plant Genome Project.</title>
        <authorList>
            <person name="Zhang R.-G."/>
        </authorList>
    </citation>
    <scope>NUCLEOTIDE SEQUENCE [LARGE SCALE GENOMIC DNA]</scope>
    <source>
        <tissue evidence="4">Rhizome</tissue>
    </source>
</reference>
<keyword evidence="2" id="KW-0472">Membrane</keyword>
<feature type="transmembrane region" description="Helical" evidence="2">
    <location>
        <begin position="127"/>
        <end position="145"/>
    </location>
</feature>
<evidence type="ECO:0000256" key="2">
    <source>
        <dbReference type="SAM" id="Phobius"/>
    </source>
</evidence>
<protein>
    <recommendedName>
        <fullName evidence="3">J domain-containing protein</fullName>
    </recommendedName>
</protein>
<dbReference type="SMART" id="SM00271">
    <property type="entry name" value="DnaJ"/>
    <property type="match status" value="1"/>
</dbReference>
<feature type="region of interest" description="Disordered" evidence="1">
    <location>
        <begin position="69"/>
        <end position="96"/>
    </location>
</feature>
<dbReference type="PROSITE" id="PS50076">
    <property type="entry name" value="DNAJ_2"/>
    <property type="match status" value="1"/>
</dbReference>
<feature type="domain" description="J" evidence="3">
    <location>
        <begin position="2"/>
        <end position="72"/>
    </location>
</feature>
<gene>
    <name evidence="4" type="ORF">ZIOFF_022010</name>
</gene>
<dbReference type="InterPro" id="IPR001623">
    <property type="entry name" value="DnaJ_domain"/>
</dbReference>
<comment type="caution">
    <text evidence="4">The sequence shown here is derived from an EMBL/GenBank/DDBJ whole genome shotgun (WGS) entry which is preliminary data.</text>
</comment>
<evidence type="ECO:0000313" key="4">
    <source>
        <dbReference type="EMBL" id="KAG6518533.1"/>
    </source>
</evidence>
<organism evidence="4 5">
    <name type="scientific">Zingiber officinale</name>
    <name type="common">Ginger</name>
    <name type="synonym">Amomum zingiber</name>
    <dbReference type="NCBI Taxonomy" id="94328"/>
    <lineage>
        <taxon>Eukaryota</taxon>
        <taxon>Viridiplantae</taxon>
        <taxon>Streptophyta</taxon>
        <taxon>Embryophyta</taxon>
        <taxon>Tracheophyta</taxon>
        <taxon>Spermatophyta</taxon>
        <taxon>Magnoliopsida</taxon>
        <taxon>Liliopsida</taxon>
        <taxon>Zingiberales</taxon>
        <taxon>Zingiberaceae</taxon>
        <taxon>Zingiber</taxon>
    </lineage>
</organism>
<accession>A0A8J5H280</accession>
<sequence>MDHYRTLGLSRGATKEEIKEAFRRSALQFHPDRHSQSSEDLREAASLKFKQASEAYEVLLDDRRRADYDSACRDGGSSDRWNRGGPSSSSYSSARYGGRRQYGYRRPAAGDRVDAAAMLFRLITTRGFLVGMAFASILLGGAVVVERSMETIWKMNNSGKSFEEAMESIEQIKAQKENN</sequence>
<keyword evidence="2" id="KW-1133">Transmembrane helix</keyword>
<evidence type="ECO:0000313" key="5">
    <source>
        <dbReference type="Proteomes" id="UP000734854"/>
    </source>
</evidence>
<dbReference type="Proteomes" id="UP000734854">
    <property type="component" value="Unassembled WGS sequence"/>
</dbReference>
<feature type="compositionally biased region" description="Low complexity" evidence="1">
    <location>
        <begin position="83"/>
        <end position="96"/>
    </location>
</feature>
<dbReference type="Pfam" id="PF00226">
    <property type="entry name" value="DnaJ"/>
    <property type="match status" value="1"/>
</dbReference>
<keyword evidence="2" id="KW-0812">Transmembrane</keyword>
<feature type="compositionally biased region" description="Basic and acidic residues" evidence="1">
    <location>
        <begin position="69"/>
        <end position="82"/>
    </location>
</feature>
<dbReference type="PANTHER" id="PTHR24074">
    <property type="entry name" value="CO-CHAPERONE PROTEIN DJLA"/>
    <property type="match status" value="1"/>
</dbReference>
<dbReference type="CDD" id="cd06257">
    <property type="entry name" value="DnaJ"/>
    <property type="match status" value="1"/>
</dbReference>
<evidence type="ECO:0000259" key="3">
    <source>
        <dbReference type="PROSITE" id="PS50076"/>
    </source>
</evidence>